<feature type="region of interest" description="Disordered" evidence="1">
    <location>
        <begin position="37"/>
        <end position="59"/>
    </location>
</feature>
<dbReference type="Gramene" id="ORUFI11G12740.1">
    <property type="protein sequence ID" value="ORUFI11G12740.1"/>
    <property type="gene ID" value="ORUFI11G12740"/>
</dbReference>
<dbReference type="AlphaFoldDB" id="A0A0E0R7W0"/>
<accession>A0A0E0R7W0</accession>
<dbReference type="EnsemblPlants" id="ORUFI11G12740.1">
    <property type="protein sequence ID" value="ORUFI11G12740.1"/>
    <property type="gene ID" value="ORUFI11G12740"/>
</dbReference>
<reference evidence="2" key="2">
    <citation type="submission" date="2015-06" db="UniProtKB">
        <authorList>
            <consortium name="EnsemblPlants"/>
        </authorList>
    </citation>
    <scope>IDENTIFICATION</scope>
</reference>
<evidence type="ECO:0000313" key="2">
    <source>
        <dbReference type="EnsemblPlants" id="ORUFI11G12740.1"/>
    </source>
</evidence>
<dbReference type="HOGENOM" id="CLU_2965022_0_0_1"/>
<keyword evidence="3" id="KW-1185">Reference proteome</keyword>
<evidence type="ECO:0000313" key="3">
    <source>
        <dbReference type="Proteomes" id="UP000008022"/>
    </source>
</evidence>
<evidence type="ECO:0000256" key="1">
    <source>
        <dbReference type="SAM" id="MobiDB-lite"/>
    </source>
</evidence>
<feature type="compositionally biased region" description="Basic residues" evidence="1">
    <location>
        <begin position="48"/>
        <end position="59"/>
    </location>
</feature>
<organism evidence="2 3">
    <name type="scientific">Oryza rufipogon</name>
    <name type="common">Brownbeard rice</name>
    <name type="synonym">Asian wild rice</name>
    <dbReference type="NCBI Taxonomy" id="4529"/>
    <lineage>
        <taxon>Eukaryota</taxon>
        <taxon>Viridiplantae</taxon>
        <taxon>Streptophyta</taxon>
        <taxon>Embryophyta</taxon>
        <taxon>Tracheophyta</taxon>
        <taxon>Spermatophyta</taxon>
        <taxon>Magnoliopsida</taxon>
        <taxon>Liliopsida</taxon>
        <taxon>Poales</taxon>
        <taxon>Poaceae</taxon>
        <taxon>BOP clade</taxon>
        <taxon>Oryzoideae</taxon>
        <taxon>Oryzeae</taxon>
        <taxon>Oryzinae</taxon>
        <taxon>Oryza</taxon>
    </lineage>
</organism>
<name>A0A0E0R7W0_ORYRU</name>
<sequence>MAGEGCHRWIRAAERHCRGESVGTAAVRLRSGHLLVGGGGGDLLGQRPRSRPPHHRRQR</sequence>
<protein>
    <submittedName>
        <fullName evidence="2">Uncharacterized protein</fullName>
    </submittedName>
</protein>
<dbReference type="Proteomes" id="UP000008022">
    <property type="component" value="Unassembled WGS sequence"/>
</dbReference>
<proteinExistence type="predicted"/>
<reference evidence="3" key="1">
    <citation type="submission" date="2013-06" db="EMBL/GenBank/DDBJ databases">
        <authorList>
            <person name="Zhao Q."/>
        </authorList>
    </citation>
    <scope>NUCLEOTIDE SEQUENCE</scope>
    <source>
        <strain evidence="3">cv. W1943</strain>
    </source>
</reference>